<dbReference type="PANTHER" id="PTHR46494">
    <property type="entry name" value="CORA FAMILY METAL ION TRANSPORTER (EUROFUNG)"/>
    <property type="match status" value="1"/>
</dbReference>
<organism evidence="13 14">
    <name type="scientific">Bacillus cereus</name>
    <dbReference type="NCBI Taxonomy" id="1396"/>
    <lineage>
        <taxon>Bacteria</taxon>
        <taxon>Bacillati</taxon>
        <taxon>Bacillota</taxon>
        <taxon>Bacilli</taxon>
        <taxon>Bacillales</taxon>
        <taxon>Bacillaceae</taxon>
        <taxon>Bacillus</taxon>
        <taxon>Bacillus cereus group</taxon>
    </lineage>
</organism>
<proteinExistence type="inferred from homology"/>
<dbReference type="FunFam" id="1.20.58.340:FF:000004">
    <property type="entry name" value="Magnesium transport protein CorA"/>
    <property type="match status" value="1"/>
</dbReference>
<evidence type="ECO:0000256" key="5">
    <source>
        <dbReference type="ARBA" id="ARBA00022692"/>
    </source>
</evidence>
<keyword evidence="4" id="KW-1003">Cell membrane</keyword>
<sequence>MECIKMPKWSWYHVRTSELEKLSSIIPRDVTSYFSQFVKKISSPCENGLYVYTLSPSQTCVYGSFLYDQDKKDAKIQKFLHYFVAHGILITVQEKEEEDFQKLIHNSSFSVKNCNSSAEGLCAILSMFISHYLRKVDYFENNFRNVLWDFYHHNNIAVLERIYHIRHELFMNTHVFRLIQEVLQGLKEAWLENLTNTLCYKQTHVKLERGLQLVKEYQEELDTMIHLQEVVSSHRGNEIMKALTVLTAVSTPLTALGALWGMNFKYMPELEWKYSYLIALLFIIFTTGGMYLYMRVKGWTGDLLRVKKKKSFLNLINLVYKKYDRY</sequence>
<evidence type="ECO:0000256" key="9">
    <source>
        <dbReference type="ARBA" id="ARBA00023136"/>
    </source>
</evidence>
<keyword evidence="3" id="KW-0813">Transport</keyword>
<comment type="subcellular location">
    <subcellularLocation>
        <location evidence="1">Cell membrane</location>
        <topology evidence="1">Multi-pass membrane protein</topology>
    </subcellularLocation>
</comment>
<dbReference type="SUPFAM" id="SSF144083">
    <property type="entry name" value="Magnesium transport protein CorA, transmembrane region"/>
    <property type="match status" value="1"/>
</dbReference>
<evidence type="ECO:0000256" key="6">
    <source>
        <dbReference type="ARBA" id="ARBA00022842"/>
    </source>
</evidence>
<dbReference type="PATRIC" id="fig|1396.432.peg.1727"/>
<evidence type="ECO:0000256" key="7">
    <source>
        <dbReference type="ARBA" id="ARBA00022989"/>
    </source>
</evidence>
<evidence type="ECO:0000256" key="4">
    <source>
        <dbReference type="ARBA" id="ARBA00022475"/>
    </source>
</evidence>
<name>A0A150ASV3_BACCE</name>
<evidence type="ECO:0000313" key="13">
    <source>
        <dbReference type="EMBL" id="KXX83683.1"/>
    </source>
</evidence>
<dbReference type="GO" id="GO:0015095">
    <property type="term" value="F:magnesium ion transmembrane transporter activity"/>
    <property type="evidence" value="ECO:0007669"/>
    <property type="project" value="TreeGrafter"/>
</dbReference>
<comment type="caution">
    <text evidence="13">The sequence shown here is derived from an EMBL/GenBank/DDBJ whole genome shotgun (WGS) entry which is preliminary data.</text>
</comment>
<dbReference type="SUPFAM" id="SSF143865">
    <property type="entry name" value="CorA soluble domain-like"/>
    <property type="match status" value="1"/>
</dbReference>
<evidence type="ECO:0000313" key="14">
    <source>
        <dbReference type="Proteomes" id="UP000075591"/>
    </source>
</evidence>
<protein>
    <submittedName>
        <fullName evidence="13">Magnesium transporter</fullName>
    </submittedName>
</protein>
<dbReference type="AlphaFoldDB" id="A0A150ASV3"/>
<gene>
    <name evidence="13" type="ORF">AT274_14345</name>
</gene>
<dbReference type="Proteomes" id="UP000075591">
    <property type="component" value="Unassembled WGS sequence"/>
</dbReference>
<dbReference type="InterPro" id="IPR045863">
    <property type="entry name" value="CorA_TM1_TM2"/>
</dbReference>
<evidence type="ECO:0000256" key="1">
    <source>
        <dbReference type="ARBA" id="ARBA00004651"/>
    </source>
</evidence>
<evidence type="ECO:0000256" key="11">
    <source>
        <dbReference type="ARBA" id="ARBA00045497"/>
    </source>
</evidence>
<dbReference type="GO" id="GO:0000287">
    <property type="term" value="F:magnesium ion binding"/>
    <property type="evidence" value="ECO:0007669"/>
    <property type="project" value="TreeGrafter"/>
</dbReference>
<dbReference type="InterPro" id="IPR045861">
    <property type="entry name" value="CorA_cytoplasmic_dom"/>
</dbReference>
<comment type="similarity">
    <text evidence="2">Belongs to the CorA metal ion transporter (MIT) (TC 1.A.35) family.</text>
</comment>
<dbReference type="InterPro" id="IPR002523">
    <property type="entry name" value="MgTranspt_CorA/ZnTranspt_ZntB"/>
</dbReference>
<feature type="transmembrane region" description="Helical" evidence="12">
    <location>
        <begin position="274"/>
        <end position="294"/>
    </location>
</feature>
<accession>A0A150ASV3</accession>
<dbReference type="GO" id="GO:0050897">
    <property type="term" value="F:cobalt ion binding"/>
    <property type="evidence" value="ECO:0007669"/>
    <property type="project" value="TreeGrafter"/>
</dbReference>
<feature type="transmembrane region" description="Helical" evidence="12">
    <location>
        <begin position="242"/>
        <end position="262"/>
    </location>
</feature>
<comment type="catalytic activity">
    <reaction evidence="10">
        <text>Mg(2+)(in) = Mg(2+)(out)</text>
        <dbReference type="Rhea" id="RHEA:29827"/>
        <dbReference type="ChEBI" id="CHEBI:18420"/>
    </reaction>
</comment>
<dbReference type="Gene3D" id="1.20.58.340">
    <property type="entry name" value="Magnesium transport protein CorA, transmembrane region"/>
    <property type="match status" value="2"/>
</dbReference>
<evidence type="ECO:0000256" key="3">
    <source>
        <dbReference type="ARBA" id="ARBA00022448"/>
    </source>
</evidence>
<dbReference type="CDD" id="cd12821">
    <property type="entry name" value="EcCorA_ZntB-like"/>
    <property type="match status" value="1"/>
</dbReference>
<keyword evidence="7 12" id="KW-1133">Transmembrane helix</keyword>
<comment type="function">
    <text evidence="11">Mediates influx of magnesium ions. Alternates between open and closed states. Activated by low cytoplasmic Mg(2+) levels. Inactive when cytoplasmic Mg(2+) levels are high.</text>
</comment>
<evidence type="ECO:0000256" key="2">
    <source>
        <dbReference type="ARBA" id="ARBA00009765"/>
    </source>
</evidence>
<keyword evidence="5 12" id="KW-0812">Transmembrane</keyword>
<keyword evidence="9 12" id="KW-0472">Membrane</keyword>
<keyword evidence="6" id="KW-0460">Magnesium</keyword>
<evidence type="ECO:0000256" key="12">
    <source>
        <dbReference type="SAM" id="Phobius"/>
    </source>
</evidence>
<dbReference type="PANTHER" id="PTHR46494:SF2">
    <property type="entry name" value="MAGNESIUM TRANSPORT PROTEIN CORA"/>
    <property type="match status" value="1"/>
</dbReference>
<dbReference type="EMBL" id="LOMT01000179">
    <property type="protein sequence ID" value="KXX83683.1"/>
    <property type="molecule type" value="Genomic_DNA"/>
</dbReference>
<reference evidence="13 14" key="1">
    <citation type="submission" date="2015-12" db="EMBL/GenBank/DDBJ databases">
        <title>Bacillus cereus Group isolate.</title>
        <authorList>
            <person name="Kovac J."/>
        </authorList>
    </citation>
    <scope>NUCLEOTIDE SEQUENCE [LARGE SCALE GENOMIC DNA]</scope>
    <source>
        <strain evidence="13 14">FSL W8-0275</strain>
    </source>
</reference>
<evidence type="ECO:0000256" key="10">
    <source>
        <dbReference type="ARBA" id="ARBA00034269"/>
    </source>
</evidence>
<dbReference type="GO" id="GO:0015087">
    <property type="term" value="F:cobalt ion transmembrane transporter activity"/>
    <property type="evidence" value="ECO:0007669"/>
    <property type="project" value="TreeGrafter"/>
</dbReference>
<dbReference type="RefSeq" id="WP_017561176.1">
    <property type="nucleotide sequence ID" value="NZ_JARPVK010000009.1"/>
</dbReference>
<dbReference type="GO" id="GO:0005886">
    <property type="term" value="C:plasma membrane"/>
    <property type="evidence" value="ECO:0007669"/>
    <property type="project" value="UniProtKB-SubCell"/>
</dbReference>
<keyword evidence="8" id="KW-0406">Ion transport</keyword>
<dbReference type="Pfam" id="PF01544">
    <property type="entry name" value="CorA"/>
    <property type="match status" value="1"/>
</dbReference>
<evidence type="ECO:0000256" key="8">
    <source>
        <dbReference type="ARBA" id="ARBA00023065"/>
    </source>
</evidence>